<organism evidence="2 3">
    <name type="scientific">Prevotella histicola F0411</name>
    <dbReference type="NCBI Taxonomy" id="857291"/>
    <lineage>
        <taxon>Bacteria</taxon>
        <taxon>Pseudomonadati</taxon>
        <taxon>Bacteroidota</taxon>
        <taxon>Bacteroidia</taxon>
        <taxon>Bacteroidales</taxon>
        <taxon>Prevotellaceae</taxon>
        <taxon>Prevotella</taxon>
    </lineage>
</organism>
<accession>G6AI94</accession>
<dbReference type="Proteomes" id="UP000004597">
    <property type="component" value="Unassembled WGS sequence"/>
</dbReference>
<feature type="region of interest" description="Disordered" evidence="1">
    <location>
        <begin position="42"/>
        <end position="70"/>
    </location>
</feature>
<dbReference type="PATRIC" id="fig|857291.3.peg.1820"/>
<dbReference type="AlphaFoldDB" id="G6AI94"/>
<dbReference type="GeneID" id="66731838"/>
<dbReference type="EMBL" id="AFXP01000019">
    <property type="protein sequence ID" value="EHG15600.1"/>
    <property type="molecule type" value="Genomic_DNA"/>
</dbReference>
<evidence type="ECO:0000256" key="1">
    <source>
        <dbReference type="SAM" id="MobiDB-lite"/>
    </source>
</evidence>
<keyword evidence="3" id="KW-1185">Reference proteome</keyword>
<name>G6AI94_9BACT</name>
<comment type="caution">
    <text evidence="2">The sequence shown here is derived from an EMBL/GenBank/DDBJ whole genome shotgun (WGS) entry which is preliminary data.</text>
</comment>
<gene>
    <name evidence="2" type="ORF">HMPREF9138_01821</name>
</gene>
<evidence type="ECO:0000313" key="3">
    <source>
        <dbReference type="Proteomes" id="UP000004597"/>
    </source>
</evidence>
<proteinExistence type="predicted"/>
<dbReference type="STRING" id="857291.HMPREF9138_01821"/>
<sequence length="70" mass="7518">MKKETELLSKAELAQVQGAFGVEDVIVYGLNVQGVSNCCNTTHTGGQKSIDKEQTTKPIDGTKPIIQTKP</sequence>
<evidence type="ECO:0000313" key="2">
    <source>
        <dbReference type="EMBL" id="EHG15600.1"/>
    </source>
</evidence>
<dbReference type="HOGENOM" id="CLU_2754505_0_0_10"/>
<reference evidence="2 3" key="1">
    <citation type="submission" date="2011-10" db="EMBL/GenBank/DDBJ databases">
        <title>The Genome Sequence of Prevotella histicola F0411.</title>
        <authorList>
            <consortium name="The Broad Institute Genome Sequencing Platform"/>
            <person name="Earl A."/>
            <person name="Ward D."/>
            <person name="Feldgarden M."/>
            <person name="Gevers D."/>
            <person name="Izard J."/>
            <person name="Ganesan A."/>
            <person name="Blanton J.M."/>
            <person name="Baranova O.V."/>
            <person name="Tanner A.C."/>
            <person name="Mathney J.M.J."/>
            <person name="Dewhirst F.E."/>
            <person name="Young S.K."/>
            <person name="Zeng Q."/>
            <person name="Gargeya S."/>
            <person name="Fitzgerald M."/>
            <person name="Haas B."/>
            <person name="Abouelleil A."/>
            <person name="Alvarado L."/>
            <person name="Arachchi H.M."/>
            <person name="Berlin A."/>
            <person name="Brown A."/>
            <person name="Chapman S.B."/>
            <person name="Chen Z."/>
            <person name="Dunbar C."/>
            <person name="Freedman E."/>
            <person name="Gearin G."/>
            <person name="Gellesch M."/>
            <person name="Goldberg J."/>
            <person name="Griggs A."/>
            <person name="Gujja S."/>
            <person name="Heiman D."/>
            <person name="Howarth C."/>
            <person name="Larson L."/>
            <person name="Lui A."/>
            <person name="MacDonald P.J.P."/>
            <person name="Montmayeur A."/>
            <person name="Murphy C."/>
            <person name="Neiman D."/>
            <person name="Pearson M."/>
            <person name="Priest M."/>
            <person name="Roberts A."/>
            <person name="Saif S."/>
            <person name="Shea T."/>
            <person name="Shenoy N."/>
            <person name="Sisk P."/>
            <person name="Stolte C."/>
            <person name="Sykes S."/>
            <person name="Wortman J."/>
            <person name="Nusbaum C."/>
            <person name="Birren B."/>
        </authorList>
    </citation>
    <scope>NUCLEOTIDE SEQUENCE [LARGE SCALE GENOMIC DNA]</scope>
    <source>
        <strain evidence="2 3">F0411</strain>
    </source>
</reference>
<protein>
    <submittedName>
        <fullName evidence="2">Uncharacterized protein</fullName>
    </submittedName>
</protein>
<dbReference type="RefSeq" id="WP_008823731.1">
    <property type="nucleotide sequence ID" value="NZ_JH376765.1"/>
</dbReference>